<keyword evidence="2" id="KW-1185">Reference proteome</keyword>
<gene>
    <name evidence="1" type="ORF">HNP98_001345</name>
</gene>
<organism evidence="1 2">
    <name type="scientific">Hymenobacter caeli</name>
    <dbReference type="NCBI Taxonomy" id="2735894"/>
    <lineage>
        <taxon>Bacteria</taxon>
        <taxon>Pseudomonadati</taxon>
        <taxon>Bacteroidota</taxon>
        <taxon>Cytophagia</taxon>
        <taxon>Cytophagales</taxon>
        <taxon>Hymenobacteraceae</taxon>
        <taxon>Hymenobacter</taxon>
    </lineage>
</organism>
<protein>
    <recommendedName>
        <fullName evidence="3">DUF2281 domain-containing protein</fullName>
    </recommendedName>
</protein>
<evidence type="ECO:0000313" key="1">
    <source>
        <dbReference type="EMBL" id="NRT18528.1"/>
    </source>
</evidence>
<dbReference type="RefSeq" id="WP_173809258.1">
    <property type="nucleotide sequence ID" value="NZ_JABSNP010000004.1"/>
</dbReference>
<accession>A0ABX2FNV0</accession>
<dbReference type="EMBL" id="JABSNP010000004">
    <property type="protein sequence ID" value="NRT18528.1"/>
    <property type="molecule type" value="Genomic_DNA"/>
</dbReference>
<comment type="caution">
    <text evidence="1">The sequence shown here is derived from an EMBL/GenBank/DDBJ whole genome shotgun (WGS) entry which is preliminary data.</text>
</comment>
<reference evidence="1 2" key="1">
    <citation type="submission" date="2020-05" db="EMBL/GenBank/DDBJ databases">
        <title>Genomic Encyclopedia of Type Strains, Phase IV (KMG-V): Genome sequencing to study the core and pangenomes of soil and plant-associated prokaryotes.</title>
        <authorList>
            <person name="Whitman W."/>
        </authorList>
    </citation>
    <scope>NUCLEOTIDE SEQUENCE [LARGE SCALE GENOMIC DNA]</scope>
    <source>
        <strain evidence="1 2">9A</strain>
    </source>
</reference>
<name>A0ABX2FNV0_9BACT</name>
<proteinExistence type="predicted"/>
<evidence type="ECO:0008006" key="3">
    <source>
        <dbReference type="Google" id="ProtNLM"/>
    </source>
</evidence>
<dbReference type="Proteomes" id="UP000779507">
    <property type="component" value="Unassembled WGS sequence"/>
</dbReference>
<sequence length="70" mass="7606">MIVEKKKQVLSAIEQVQDEATIEKIAAMVDAILGKFSAGKPISPPGFAAGAGFWMADDFDEPLADFKEYE</sequence>
<evidence type="ECO:0000313" key="2">
    <source>
        <dbReference type="Proteomes" id="UP000779507"/>
    </source>
</evidence>